<protein>
    <submittedName>
        <fullName evidence="2">Uncharacterized protein</fullName>
    </submittedName>
</protein>
<dbReference type="OrthoDB" id="8021248at2"/>
<gene>
    <name evidence="2" type="ORF">ATB98_26890</name>
</gene>
<feature type="signal peptide" evidence="1">
    <location>
        <begin position="1"/>
        <end position="27"/>
    </location>
</feature>
<dbReference type="AlphaFoldDB" id="A0A178YNS7"/>
<reference evidence="2 3" key="1">
    <citation type="submission" date="2015-11" db="EMBL/GenBank/DDBJ databases">
        <title>Ensifer anhuiense sp. nov., an effective nitrogen fixation bacterium with Glycine soja.</title>
        <authorList>
            <person name="Yan H."/>
            <person name="Chen W."/>
        </authorList>
    </citation>
    <scope>NUCLEOTIDE SEQUENCE [LARGE SCALE GENOMIC DNA]</scope>
    <source>
        <strain evidence="2 3">LMG 7837</strain>
    </source>
</reference>
<dbReference type="EMBL" id="LNQB01000058">
    <property type="protein sequence ID" value="OAP48961.1"/>
    <property type="molecule type" value="Genomic_DNA"/>
</dbReference>
<keyword evidence="1" id="KW-0732">Signal</keyword>
<feature type="chain" id="PRO_5008098110" evidence="1">
    <location>
        <begin position="28"/>
        <end position="93"/>
    </location>
</feature>
<name>A0A178YNS7_SINSA</name>
<keyword evidence="3" id="KW-1185">Reference proteome</keyword>
<dbReference type="Proteomes" id="UP000078507">
    <property type="component" value="Unassembled WGS sequence"/>
</dbReference>
<dbReference type="STRING" id="36856.ATB98_26890"/>
<comment type="caution">
    <text evidence="2">The sequence shown here is derived from an EMBL/GenBank/DDBJ whole genome shotgun (WGS) entry which is preliminary data.</text>
</comment>
<evidence type="ECO:0000313" key="3">
    <source>
        <dbReference type="Proteomes" id="UP000078507"/>
    </source>
</evidence>
<proteinExistence type="predicted"/>
<accession>A0A178YNS7</accession>
<sequence>MERLRVRAIAAFLLAAAAAVTAGNALASPPDRRCACRNRDGLKYELGQTACIRVGGMSYLARCEMNLNVMTWNKLHDGCPTARLDATGNAQLD</sequence>
<dbReference type="RefSeq" id="WP_066869808.1">
    <property type="nucleotide sequence ID" value="NZ_LNQB01000058.1"/>
</dbReference>
<evidence type="ECO:0000313" key="2">
    <source>
        <dbReference type="EMBL" id="OAP48961.1"/>
    </source>
</evidence>
<organism evidence="2 3">
    <name type="scientific">Sinorhizobium saheli</name>
    <dbReference type="NCBI Taxonomy" id="36856"/>
    <lineage>
        <taxon>Bacteria</taxon>
        <taxon>Pseudomonadati</taxon>
        <taxon>Pseudomonadota</taxon>
        <taxon>Alphaproteobacteria</taxon>
        <taxon>Hyphomicrobiales</taxon>
        <taxon>Rhizobiaceae</taxon>
        <taxon>Sinorhizobium/Ensifer group</taxon>
        <taxon>Sinorhizobium</taxon>
    </lineage>
</organism>
<evidence type="ECO:0000256" key="1">
    <source>
        <dbReference type="SAM" id="SignalP"/>
    </source>
</evidence>